<protein>
    <submittedName>
        <fullName evidence="2">Uncharacterized protein</fullName>
    </submittedName>
</protein>
<feature type="compositionally biased region" description="Basic and acidic residues" evidence="1">
    <location>
        <begin position="334"/>
        <end position="345"/>
    </location>
</feature>
<feature type="region of interest" description="Disordered" evidence="1">
    <location>
        <begin position="334"/>
        <end position="355"/>
    </location>
</feature>
<proteinExistence type="predicted"/>
<name>A0AA40CR59_9PEZI</name>
<gene>
    <name evidence="2" type="ORF">B0T16DRAFT_407797</name>
</gene>
<dbReference type="EMBL" id="JAULSV010000003">
    <property type="protein sequence ID" value="KAK0648155.1"/>
    <property type="molecule type" value="Genomic_DNA"/>
</dbReference>
<accession>A0AA40CR59</accession>
<sequence>MTSIDDGDNEIALEYDPVLLDDDDDALDKGYQGTDPGLARVNDAEESVHQARATGSQLCFDIDLVAVDEGAAALRFNSEDIYIARSSGVVVRCTVADQVHGRLSATNNTLCSLLVFDFRFDLRRIATLHEIVTDLVLPGKVKVHRPHGVAPARTLSFKPQEVDRGRTTGNHITVGAEYMAKAEAGKTNEKREDMKVTEYAEAIGWTRFWPEERYNDPSPHNCVSWSVKKNPALKHDGLPRHFRAAVLLEREEGVDQFELSMHIRSSADLVSTLLNTLRGSIPAGRLKLDAADPPTNNLRTYGPASPESVVFLGGINLEDFAELSQGKLQEWVFDRPKNGPEKGTDADNAPAAIDK</sequence>
<evidence type="ECO:0000313" key="2">
    <source>
        <dbReference type="EMBL" id="KAK0648155.1"/>
    </source>
</evidence>
<organism evidence="2 3">
    <name type="scientific">Cercophora newfieldiana</name>
    <dbReference type="NCBI Taxonomy" id="92897"/>
    <lineage>
        <taxon>Eukaryota</taxon>
        <taxon>Fungi</taxon>
        <taxon>Dikarya</taxon>
        <taxon>Ascomycota</taxon>
        <taxon>Pezizomycotina</taxon>
        <taxon>Sordariomycetes</taxon>
        <taxon>Sordariomycetidae</taxon>
        <taxon>Sordariales</taxon>
        <taxon>Lasiosphaeriaceae</taxon>
        <taxon>Cercophora</taxon>
    </lineage>
</organism>
<keyword evidence="3" id="KW-1185">Reference proteome</keyword>
<comment type="caution">
    <text evidence="2">The sequence shown here is derived from an EMBL/GenBank/DDBJ whole genome shotgun (WGS) entry which is preliminary data.</text>
</comment>
<dbReference type="AlphaFoldDB" id="A0AA40CR59"/>
<reference evidence="2" key="1">
    <citation type="submission" date="2023-06" db="EMBL/GenBank/DDBJ databases">
        <title>Genome-scale phylogeny and comparative genomics of the fungal order Sordariales.</title>
        <authorList>
            <consortium name="Lawrence Berkeley National Laboratory"/>
            <person name="Hensen N."/>
            <person name="Bonometti L."/>
            <person name="Westerberg I."/>
            <person name="Brannstrom I.O."/>
            <person name="Guillou S."/>
            <person name="Cros-Aarteil S."/>
            <person name="Calhoun S."/>
            <person name="Haridas S."/>
            <person name="Kuo A."/>
            <person name="Mondo S."/>
            <person name="Pangilinan J."/>
            <person name="Riley R."/>
            <person name="Labutti K."/>
            <person name="Andreopoulos B."/>
            <person name="Lipzen A."/>
            <person name="Chen C."/>
            <person name="Yanf M."/>
            <person name="Daum C."/>
            <person name="Ng V."/>
            <person name="Clum A."/>
            <person name="Steindorff A."/>
            <person name="Ohm R."/>
            <person name="Martin F."/>
            <person name="Silar P."/>
            <person name="Natvig D."/>
            <person name="Lalanne C."/>
            <person name="Gautier V."/>
            <person name="Ament-Velasquez S.L."/>
            <person name="Kruys A."/>
            <person name="Hutchinson M.I."/>
            <person name="Powell A.J."/>
            <person name="Barry K."/>
            <person name="Miller A.N."/>
            <person name="Grigoriev I.V."/>
            <person name="Debuchy R."/>
            <person name="Gladieux P."/>
            <person name="Thoren M.H."/>
            <person name="Johannesson H."/>
        </authorList>
    </citation>
    <scope>NUCLEOTIDE SEQUENCE</scope>
    <source>
        <strain evidence="2">SMH2532-1</strain>
    </source>
</reference>
<evidence type="ECO:0000256" key="1">
    <source>
        <dbReference type="SAM" id="MobiDB-lite"/>
    </source>
</evidence>
<evidence type="ECO:0000313" key="3">
    <source>
        <dbReference type="Proteomes" id="UP001174936"/>
    </source>
</evidence>
<dbReference type="Proteomes" id="UP001174936">
    <property type="component" value="Unassembled WGS sequence"/>
</dbReference>